<proteinExistence type="predicted"/>
<dbReference type="Proteomes" id="UP000253769">
    <property type="component" value="Unassembled WGS sequence"/>
</dbReference>
<dbReference type="GO" id="GO:0016020">
    <property type="term" value="C:membrane"/>
    <property type="evidence" value="ECO:0007669"/>
    <property type="project" value="UniProtKB-SubCell"/>
</dbReference>
<evidence type="ECO:0000256" key="1">
    <source>
        <dbReference type="ARBA" id="ARBA00004141"/>
    </source>
</evidence>
<keyword evidence="3 5" id="KW-1133">Transmembrane helix</keyword>
<comment type="subcellular location">
    <subcellularLocation>
        <location evidence="1">Membrane</location>
        <topology evidence="1">Multi-pass membrane protein</topology>
    </subcellularLocation>
</comment>
<keyword evidence="4 5" id="KW-0472">Membrane</keyword>
<evidence type="ECO:0000256" key="3">
    <source>
        <dbReference type="ARBA" id="ARBA00022989"/>
    </source>
</evidence>
<dbReference type="AlphaFoldDB" id="A0A369WT44"/>
<reference evidence="7 8" key="1">
    <citation type="submission" date="2018-07" db="EMBL/GenBank/DDBJ databases">
        <title>Motiliproteus coralliicola sp. nov., a bacterium isolated from Coral.</title>
        <authorList>
            <person name="Wang G."/>
        </authorList>
    </citation>
    <scope>NUCLEOTIDE SEQUENCE [LARGE SCALE GENOMIC DNA]</scope>
    <source>
        <strain evidence="7 8">C34</strain>
    </source>
</reference>
<feature type="transmembrane region" description="Helical" evidence="5">
    <location>
        <begin position="22"/>
        <end position="43"/>
    </location>
</feature>
<dbReference type="Pfam" id="PF07298">
    <property type="entry name" value="NnrU"/>
    <property type="match status" value="1"/>
</dbReference>
<evidence type="ECO:0000313" key="7">
    <source>
        <dbReference type="EMBL" id="RDE25270.1"/>
    </source>
</evidence>
<dbReference type="EMBL" id="QQOH01000001">
    <property type="protein sequence ID" value="RDE25270.1"/>
    <property type="molecule type" value="Genomic_DNA"/>
</dbReference>
<name>A0A369WT44_9GAMM</name>
<sequence>MVFILSHMIPMRPKFRQPLEQCLGRVGFLIAYSILSLLIIGWLGHAFAQAPFVQLWPWSIWAAWLPVVLMPIASFLIVAGLSSKNPFSLGAGAQGFDLARPGIVTVSRHPVMWGLVLWSGSHIPVNGDVAGLLLFGLMLLLSLAGTFTMERVKRRRYSADEWERMLKNTVNVPFASPLTIDWGGIGWWRVLLGAVLYLALLFAHQPVIGIAPPVFY</sequence>
<keyword evidence="2 5" id="KW-0812">Transmembrane</keyword>
<evidence type="ECO:0000313" key="8">
    <source>
        <dbReference type="Proteomes" id="UP000253769"/>
    </source>
</evidence>
<organism evidence="7 8">
    <name type="scientific">Motiliproteus coralliicola</name>
    <dbReference type="NCBI Taxonomy" id="2283196"/>
    <lineage>
        <taxon>Bacteria</taxon>
        <taxon>Pseudomonadati</taxon>
        <taxon>Pseudomonadota</taxon>
        <taxon>Gammaproteobacteria</taxon>
        <taxon>Oceanospirillales</taxon>
        <taxon>Oceanospirillaceae</taxon>
        <taxon>Motiliproteus</taxon>
    </lineage>
</organism>
<accession>A0A369WT44</accession>
<dbReference type="InterPro" id="IPR009915">
    <property type="entry name" value="NnrU_dom"/>
</dbReference>
<comment type="caution">
    <text evidence="7">The sequence shown here is derived from an EMBL/GenBank/DDBJ whole genome shotgun (WGS) entry which is preliminary data.</text>
</comment>
<evidence type="ECO:0000259" key="6">
    <source>
        <dbReference type="Pfam" id="PF07298"/>
    </source>
</evidence>
<evidence type="ECO:0000256" key="2">
    <source>
        <dbReference type="ARBA" id="ARBA00022692"/>
    </source>
</evidence>
<feature type="domain" description="NnrU" evidence="6">
    <location>
        <begin position="2"/>
        <end position="212"/>
    </location>
</feature>
<gene>
    <name evidence="7" type="ORF">DV711_06895</name>
</gene>
<evidence type="ECO:0000256" key="4">
    <source>
        <dbReference type="ARBA" id="ARBA00023136"/>
    </source>
</evidence>
<feature type="transmembrane region" description="Helical" evidence="5">
    <location>
        <begin position="55"/>
        <end position="81"/>
    </location>
</feature>
<protein>
    <submittedName>
        <fullName evidence="7">NnrU family protein</fullName>
    </submittedName>
</protein>
<keyword evidence="8" id="KW-1185">Reference proteome</keyword>
<feature type="transmembrane region" description="Helical" evidence="5">
    <location>
        <begin position="129"/>
        <end position="149"/>
    </location>
</feature>
<evidence type="ECO:0000256" key="5">
    <source>
        <dbReference type="SAM" id="Phobius"/>
    </source>
</evidence>
<feature type="transmembrane region" description="Helical" evidence="5">
    <location>
        <begin position="194"/>
        <end position="215"/>
    </location>
</feature>